<dbReference type="EMBL" id="BEYU01000058">
    <property type="protein sequence ID" value="GBG29446.1"/>
    <property type="molecule type" value="Genomic_DNA"/>
</dbReference>
<feature type="compositionally biased region" description="Low complexity" evidence="1">
    <location>
        <begin position="301"/>
        <end position="325"/>
    </location>
</feature>
<name>A0A2R5GEV4_9STRA</name>
<evidence type="ECO:0000256" key="1">
    <source>
        <dbReference type="SAM" id="MobiDB-lite"/>
    </source>
</evidence>
<feature type="compositionally biased region" description="Polar residues" evidence="1">
    <location>
        <begin position="28"/>
        <end position="39"/>
    </location>
</feature>
<proteinExistence type="predicted"/>
<evidence type="ECO:0000313" key="2">
    <source>
        <dbReference type="EMBL" id="GBG29446.1"/>
    </source>
</evidence>
<gene>
    <name evidence="2" type="ORF">FCC1311_056672</name>
</gene>
<feature type="compositionally biased region" description="Low complexity" evidence="1">
    <location>
        <begin position="271"/>
        <end position="292"/>
    </location>
</feature>
<dbReference type="AlphaFoldDB" id="A0A2R5GEV4"/>
<accession>A0A2R5GEV4</accession>
<keyword evidence="3" id="KW-1185">Reference proteome</keyword>
<dbReference type="Proteomes" id="UP000241890">
    <property type="component" value="Unassembled WGS sequence"/>
</dbReference>
<organism evidence="2 3">
    <name type="scientific">Hondaea fermentalgiana</name>
    <dbReference type="NCBI Taxonomy" id="2315210"/>
    <lineage>
        <taxon>Eukaryota</taxon>
        <taxon>Sar</taxon>
        <taxon>Stramenopiles</taxon>
        <taxon>Bigyra</taxon>
        <taxon>Labyrinthulomycetes</taxon>
        <taxon>Thraustochytrida</taxon>
        <taxon>Thraustochytriidae</taxon>
        <taxon>Hondaea</taxon>
    </lineage>
</organism>
<dbReference type="InParanoid" id="A0A2R5GEV4"/>
<reference evidence="2 3" key="1">
    <citation type="submission" date="2017-12" db="EMBL/GenBank/DDBJ databases">
        <title>Sequencing, de novo assembly and annotation of complete genome of a new Thraustochytrid species, strain FCC1311.</title>
        <authorList>
            <person name="Sedici K."/>
            <person name="Godart F."/>
            <person name="Aiese Cigliano R."/>
            <person name="Sanseverino W."/>
            <person name="Barakat M."/>
            <person name="Ortet P."/>
            <person name="Marechal E."/>
            <person name="Cagnac O."/>
            <person name="Amato A."/>
        </authorList>
    </citation>
    <scope>NUCLEOTIDE SEQUENCE [LARGE SCALE GENOMIC DNA]</scope>
</reference>
<comment type="caution">
    <text evidence="2">The sequence shown here is derived from an EMBL/GenBank/DDBJ whole genome shotgun (WGS) entry which is preliminary data.</text>
</comment>
<feature type="compositionally biased region" description="Basic residues" evidence="1">
    <location>
        <begin position="1"/>
        <end position="11"/>
    </location>
</feature>
<protein>
    <submittedName>
        <fullName evidence="2">Uncharacterized protein</fullName>
    </submittedName>
</protein>
<evidence type="ECO:0000313" key="3">
    <source>
        <dbReference type="Proteomes" id="UP000241890"/>
    </source>
</evidence>
<sequence>MKGRSQRRRGGRKDSKAKQQQQQQQQQSEFAPSLPQTSDQAHIDAVRSIAARLLTLGTELTEVQALAGARGLPGLISSCEERSKKNDSAVSRKRSTESASNCIMEICTAIRDNMPSSLPRNVPDARQFVKRMQETGIDNNQDPDAREFNRAVDARVQELNSIGSSDAATRTAIVWASKAGHLGSLNFKIFTNAQSIPFVRGEIARVGQQRFGRLLELTVSHPHVLGVWKLSNFFFASGRPQAIRLRDDFVRWCAGIIFISPDQAEPETADEMAALTTAAASVPDSDQSSSKSSQKRRKFSDSSASASANPGGSSSAGGASSVRKR</sequence>
<feature type="region of interest" description="Disordered" evidence="1">
    <location>
        <begin position="269"/>
        <end position="325"/>
    </location>
</feature>
<feature type="region of interest" description="Disordered" evidence="1">
    <location>
        <begin position="1"/>
        <end position="39"/>
    </location>
</feature>